<sequence length="607" mass="67859">MPDRKFRAREIRRQAAEVAFERKHPEHISNGEEFKYRIINEEKNCKGEVTRKNNKPSHIANFTKGLPHDVNTGSLVSSDDYQQFVAGIDSGDVRDFKDTPLGPPGQDGERCPNWESQLAQSNKVSVRAWESQGAGLTFDLEGPDAQSITMPPAPKLDSAELITEMIENYSMALLRDCPFARFGESQTVERAIRLLNDSPWIKCPDTLSLSDAEKKRLRGPFCTQNVFRGITTGDDVGPYISQFLLIGNQPLGNGPDPSTDGFIRYGSVRIDQRVRTAKENLDFMTTWEAWVDVQNGADVRGLETYVDVNDPLAYRFLATPRDLATYVHYDALYEAYLNACLLMLEMRVPFDPGLPFRLPDHIDKQQGFAQFGGPHILSLVTEVATRALKAVRFQKFNVHRRLRPEAVGGLVHRFKDESRDNKGLEVIETLVKALDGELLAEVVKHNELQNQNPDRSCDPSANMRSYLLAMAFPEGSPMHPSYGAGHATVAGACVTILKAFFDHSWELRDTNGNPYAYEASPDGSCLQSAIQTLKPHEALTVEGELNKLASNISIGRNWAGVHYFTDYIESIRLGEEIALGILEEQKLTYGENFSMTVPLFDGGTVRI</sequence>
<dbReference type="PANTHER" id="PTHR34599:SF1">
    <property type="entry name" value="PHOSPHATIDIC ACID PHOSPHATASE TYPE 2_HALOPEROXIDASE DOMAIN-CONTAINING PROTEIN"/>
    <property type="match status" value="1"/>
</dbReference>
<keyword evidence="2" id="KW-1185">Reference proteome</keyword>
<name>A0A0V7ZRN2_9CYAN</name>
<dbReference type="GO" id="GO:0004601">
    <property type="term" value="F:peroxidase activity"/>
    <property type="evidence" value="ECO:0007669"/>
    <property type="project" value="UniProtKB-KW"/>
</dbReference>
<dbReference type="CDD" id="cd03398">
    <property type="entry name" value="PAP2_haloperoxidase"/>
    <property type="match status" value="1"/>
</dbReference>
<keyword evidence="1" id="KW-0575">Peroxidase</keyword>
<organism evidence="1 2">
    <name type="scientific">Mastigocoleus testarum BC008</name>
    <dbReference type="NCBI Taxonomy" id="371196"/>
    <lineage>
        <taxon>Bacteria</taxon>
        <taxon>Bacillati</taxon>
        <taxon>Cyanobacteriota</taxon>
        <taxon>Cyanophyceae</taxon>
        <taxon>Nostocales</taxon>
        <taxon>Hapalosiphonaceae</taxon>
        <taxon>Mastigocoleus</taxon>
    </lineage>
</organism>
<keyword evidence="1" id="KW-0560">Oxidoreductase</keyword>
<dbReference type="Gene3D" id="1.10.606.10">
    <property type="entry name" value="Vanadium-containing Chloroperoxidase, domain 2"/>
    <property type="match status" value="1"/>
</dbReference>
<evidence type="ECO:0000313" key="2">
    <source>
        <dbReference type="Proteomes" id="UP000053372"/>
    </source>
</evidence>
<dbReference type="InterPro" id="IPR052559">
    <property type="entry name" value="V-haloperoxidase"/>
</dbReference>
<dbReference type="EMBL" id="LMTZ01000088">
    <property type="protein sequence ID" value="KST67324.1"/>
    <property type="molecule type" value="Genomic_DNA"/>
</dbReference>
<accession>A0A0V7ZRN2</accession>
<dbReference type="InterPro" id="IPR016119">
    <property type="entry name" value="Br/Cl_peroxidase_C"/>
</dbReference>
<dbReference type="PANTHER" id="PTHR34599">
    <property type="entry name" value="PEROXIDASE-RELATED"/>
    <property type="match status" value="1"/>
</dbReference>
<dbReference type="InterPro" id="IPR036938">
    <property type="entry name" value="PAP2/HPO_sf"/>
</dbReference>
<evidence type="ECO:0000313" key="1">
    <source>
        <dbReference type="EMBL" id="KST67324.1"/>
    </source>
</evidence>
<dbReference type="AlphaFoldDB" id="A0A0V7ZRN2"/>
<reference evidence="1 2" key="1">
    <citation type="journal article" date="2015" name="Genome Announc.">
        <title>Draft Genome of the Euendolithic (true boring) Cyanobacterium Mastigocoleus testarum strain BC008.</title>
        <authorList>
            <person name="Guida B.S."/>
            <person name="Garcia-Pichel F."/>
        </authorList>
    </citation>
    <scope>NUCLEOTIDE SEQUENCE [LARGE SCALE GENOMIC DNA]</scope>
    <source>
        <strain evidence="1 2">BC008</strain>
    </source>
</reference>
<proteinExistence type="predicted"/>
<gene>
    <name evidence="1" type="ORF">BC008_29450</name>
</gene>
<dbReference type="Proteomes" id="UP000053372">
    <property type="component" value="Unassembled WGS sequence"/>
</dbReference>
<dbReference type="RefSeq" id="WP_027844373.1">
    <property type="nucleotide sequence ID" value="NZ_LMTZ01000088.1"/>
</dbReference>
<dbReference type="SUPFAM" id="SSF48317">
    <property type="entry name" value="Acid phosphatase/Vanadium-dependent haloperoxidase"/>
    <property type="match status" value="1"/>
</dbReference>
<dbReference type="OrthoDB" id="7793240at2"/>
<comment type="caution">
    <text evidence="1">The sequence shown here is derived from an EMBL/GenBank/DDBJ whole genome shotgun (WGS) entry which is preliminary data.</text>
</comment>
<protein>
    <submittedName>
        <fullName evidence="1">Bromoperoxidase</fullName>
    </submittedName>
</protein>